<dbReference type="PANTHER" id="PTHR31672:SF2">
    <property type="entry name" value="F-BOX DOMAIN-CONTAINING PROTEIN"/>
    <property type="match status" value="1"/>
</dbReference>
<dbReference type="SUPFAM" id="SSF50965">
    <property type="entry name" value="Galactose oxidase, central domain"/>
    <property type="match status" value="1"/>
</dbReference>
<evidence type="ECO:0000259" key="1">
    <source>
        <dbReference type="Pfam" id="PF00646"/>
    </source>
</evidence>
<evidence type="ECO:0000313" key="3">
    <source>
        <dbReference type="Proteomes" id="UP001605036"/>
    </source>
</evidence>
<dbReference type="InterPro" id="IPR001810">
    <property type="entry name" value="F-box_dom"/>
</dbReference>
<dbReference type="InterPro" id="IPR015915">
    <property type="entry name" value="Kelch-typ_b-propeller"/>
</dbReference>
<dbReference type="InterPro" id="IPR050796">
    <property type="entry name" value="SCF_F-box_component"/>
</dbReference>
<dbReference type="InterPro" id="IPR036047">
    <property type="entry name" value="F-box-like_dom_sf"/>
</dbReference>
<dbReference type="Proteomes" id="UP001605036">
    <property type="component" value="Unassembled WGS sequence"/>
</dbReference>
<dbReference type="AlphaFoldDB" id="A0ABD1XG12"/>
<sequence>MSEQKEIQSDGSESSTDPEMYFEHLLFPNYIRQQDTVPMDNEVWKQLPHSLVESLLSRLPLCERVPLRPVCKSWSQADGASGNFRGDADLQALPVMVGDSSLSIYNVRKNIWNQKSMRDVYLNDVVSAFESSGGLILALTLHSAKLLVVHNPITRKSRYLLPPKSFMVPLERERIMSSWNLVAPRARYLHDLALNYDGLTGLYRGMIGLVCDEERCKYHIIMACTKGDFDNVTHLYNSVTGEWSHGGQIPAGISFWYGGDNRIVCNGSLYCLVKGRFGHEGDPCCSLAKYDLSSNEWIVWPVPDFREGFYPFLVEHGKRVIFITQSPGGDSLHFYAINEDECWSRNSWKLIARMPKSLWSEFKTKADPLFTRCAGQKNLIYFTGRKRKGSGVVALVIDPTRGLYHWLPHLADDHLVFQLRVYKPSLMPV</sequence>
<protein>
    <recommendedName>
        <fullName evidence="1">F-box domain-containing protein</fullName>
    </recommendedName>
</protein>
<name>A0ABD1XG12_9MARC</name>
<dbReference type="SUPFAM" id="SSF81383">
    <property type="entry name" value="F-box domain"/>
    <property type="match status" value="1"/>
</dbReference>
<dbReference type="Pfam" id="PF00646">
    <property type="entry name" value="F-box"/>
    <property type="match status" value="1"/>
</dbReference>
<comment type="caution">
    <text evidence="2">The sequence shown here is derived from an EMBL/GenBank/DDBJ whole genome shotgun (WGS) entry which is preliminary data.</text>
</comment>
<reference evidence="2 3" key="1">
    <citation type="submission" date="2024-09" db="EMBL/GenBank/DDBJ databases">
        <title>Chromosome-scale assembly of Riccia fluitans.</title>
        <authorList>
            <person name="Paukszto L."/>
            <person name="Sawicki J."/>
            <person name="Karawczyk K."/>
            <person name="Piernik-Szablinska J."/>
            <person name="Szczecinska M."/>
            <person name="Mazdziarz M."/>
        </authorList>
    </citation>
    <scope>NUCLEOTIDE SEQUENCE [LARGE SCALE GENOMIC DNA]</scope>
    <source>
        <strain evidence="2">Rf_01</strain>
        <tissue evidence="2">Aerial parts of the thallus</tissue>
    </source>
</reference>
<accession>A0ABD1XG12</accession>
<gene>
    <name evidence="2" type="ORF">R1flu_026467</name>
</gene>
<dbReference type="Gene3D" id="2.120.10.80">
    <property type="entry name" value="Kelch-type beta propeller"/>
    <property type="match status" value="1"/>
</dbReference>
<evidence type="ECO:0000313" key="2">
    <source>
        <dbReference type="EMBL" id="KAL2607894.1"/>
    </source>
</evidence>
<dbReference type="PANTHER" id="PTHR31672">
    <property type="entry name" value="BNACNNG10540D PROTEIN"/>
    <property type="match status" value="1"/>
</dbReference>
<dbReference type="Gene3D" id="1.20.1280.50">
    <property type="match status" value="1"/>
</dbReference>
<keyword evidence="3" id="KW-1185">Reference proteome</keyword>
<dbReference type="InterPro" id="IPR011043">
    <property type="entry name" value="Gal_Oxase/kelch_b-propeller"/>
</dbReference>
<proteinExistence type="predicted"/>
<organism evidence="2 3">
    <name type="scientific">Riccia fluitans</name>
    <dbReference type="NCBI Taxonomy" id="41844"/>
    <lineage>
        <taxon>Eukaryota</taxon>
        <taxon>Viridiplantae</taxon>
        <taxon>Streptophyta</taxon>
        <taxon>Embryophyta</taxon>
        <taxon>Marchantiophyta</taxon>
        <taxon>Marchantiopsida</taxon>
        <taxon>Marchantiidae</taxon>
        <taxon>Marchantiales</taxon>
        <taxon>Ricciaceae</taxon>
        <taxon>Riccia</taxon>
    </lineage>
</organism>
<dbReference type="EMBL" id="JBHFFA010000008">
    <property type="protein sequence ID" value="KAL2607894.1"/>
    <property type="molecule type" value="Genomic_DNA"/>
</dbReference>
<feature type="domain" description="F-box" evidence="1">
    <location>
        <begin position="44"/>
        <end position="76"/>
    </location>
</feature>